<dbReference type="EMBL" id="JBHSRD010000002">
    <property type="protein sequence ID" value="MFC6006080.1"/>
    <property type="molecule type" value="Genomic_DNA"/>
</dbReference>
<evidence type="ECO:0000256" key="1">
    <source>
        <dbReference type="ARBA" id="ARBA00005254"/>
    </source>
</evidence>
<name>A0ABW1JAI7_9ACTN</name>
<comment type="similarity">
    <text evidence="1 4">Belongs to the enoyl-CoA hydratase/isomerase family.</text>
</comment>
<dbReference type="PANTHER" id="PTHR11941">
    <property type="entry name" value="ENOYL-COA HYDRATASE-RELATED"/>
    <property type="match status" value="1"/>
</dbReference>
<proteinExistence type="inferred from homology"/>
<sequence length="270" mass="28165">MPEIPDVDPDLLASGHVRAERSGAVLTVTLDRPQARNAQTPTTWRALAAIGESLDDDVRVVVLRAEGESFSAGLDRAMFGEGLPGEPGLLELARMAGDQLDETIAAFQRGFTWLADERVISIAAVQGHAVGAGFQLALACDLRIVADDAKFAMRETSLGLVPDLTGTAPLVRAIGYSRALEVCVTGRWIGAEEASRIGLASLRVERADLAQAVDDLVAALTAPDAGAVRETKALLAGATGRSDAEQHAAERAAQGRRLAALAALVANAGK</sequence>
<reference evidence="6" key="1">
    <citation type="journal article" date="2019" name="Int. J. Syst. Evol. Microbiol.">
        <title>The Global Catalogue of Microorganisms (GCM) 10K type strain sequencing project: providing services to taxonomists for standard genome sequencing and annotation.</title>
        <authorList>
            <consortium name="The Broad Institute Genomics Platform"/>
            <consortium name="The Broad Institute Genome Sequencing Center for Infectious Disease"/>
            <person name="Wu L."/>
            <person name="Ma J."/>
        </authorList>
    </citation>
    <scope>NUCLEOTIDE SEQUENCE [LARGE SCALE GENOMIC DNA]</scope>
    <source>
        <strain evidence="6">KACC 14249</strain>
    </source>
</reference>
<keyword evidence="2" id="KW-0443">Lipid metabolism</keyword>
<evidence type="ECO:0000313" key="5">
    <source>
        <dbReference type="EMBL" id="MFC6006080.1"/>
    </source>
</evidence>
<dbReference type="Pfam" id="PF00378">
    <property type="entry name" value="ECH_1"/>
    <property type="match status" value="1"/>
</dbReference>
<evidence type="ECO:0000256" key="2">
    <source>
        <dbReference type="ARBA" id="ARBA00023098"/>
    </source>
</evidence>
<keyword evidence="3" id="KW-0456">Lyase</keyword>
<gene>
    <name evidence="5" type="ORF">ACFQDO_02960</name>
</gene>
<dbReference type="InterPro" id="IPR029045">
    <property type="entry name" value="ClpP/crotonase-like_dom_sf"/>
</dbReference>
<dbReference type="RefSeq" id="WP_345716943.1">
    <property type="nucleotide sequence ID" value="NZ_BAABFP010000005.1"/>
</dbReference>
<evidence type="ECO:0000256" key="3">
    <source>
        <dbReference type="ARBA" id="ARBA00023239"/>
    </source>
</evidence>
<accession>A0ABW1JAI7</accession>
<dbReference type="Proteomes" id="UP001596189">
    <property type="component" value="Unassembled WGS sequence"/>
</dbReference>
<dbReference type="SUPFAM" id="SSF52096">
    <property type="entry name" value="ClpP/crotonase"/>
    <property type="match status" value="1"/>
</dbReference>
<dbReference type="PANTHER" id="PTHR11941:SF169">
    <property type="entry name" value="(7AS)-7A-METHYL-1,5-DIOXO-2,3,5,6,7,7A-HEXAHYDRO-1H-INDENE-CARBOXYL-COA HYDROLASE"/>
    <property type="match status" value="1"/>
</dbReference>
<evidence type="ECO:0000256" key="4">
    <source>
        <dbReference type="RuleBase" id="RU003707"/>
    </source>
</evidence>
<keyword evidence="6" id="KW-1185">Reference proteome</keyword>
<dbReference type="Gene3D" id="3.90.226.10">
    <property type="entry name" value="2-enoyl-CoA Hydratase, Chain A, domain 1"/>
    <property type="match status" value="1"/>
</dbReference>
<evidence type="ECO:0000313" key="6">
    <source>
        <dbReference type="Proteomes" id="UP001596189"/>
    </source>
</evidence>
<dbReference type="InterPro" id="IPR001753">
    <property type="entry name" value="Enoyl-CoA_hydra/iso"/>
</dbReference>
<protein>
    <submittedName>
        <fullName evidence="5">Enoyl-CoA hydratase/isomerase family protein</fullName>
    </submittedName>
</protein>
<organism evidence="5 6">
    <name type="scientific">Angustibacter luteus</name>
    <dbReference type="NCBI Taxonomy" id="658456"/>
    <lineage>
        <taxon>Bacteria</taxon>
        <taxon>Bacillati</taxon>
        <taxon>Actinomycetota</taxon>
        <taxon>Actinomycetes</taxon>
        <taxon>Kineosporiales</taxon>
        <taxon>Kineosporiaceae</taxon>
    </lineage>
</organism>
<comment type="caution">
    <text evidence="5">The sequence shown here is derived from an EMBL/GenBank/DDBJ whole genome shotgun (WGS) entry which is preliminary data.</text>
</comment>
<dbReference type="InterPro" id="IPR018376">
    <property type="entry name" value="Enoyl-CoA_hyd/isom_CS"/>
</dbReference>
<dbReference type="PROSITE" id="PS00166">
    <property type="entry name" value="ENOYL_COA_HYDRATASE"/>
    <property type="match status" value="1"/>
</dbReference>
<dbReference type="CDD" id="cd06558">
    <property type="entry name" value="crotonase-like"/>
    <property type="match status" value="1"/>
</dbReference>